<dbReference type="EMBL" id="UINC01061895">
    <property type="protein sequence ID" value="SVB87948.1"/>
    <property type="molecule type" value="Genomic_DNA"/>
</dbReference>
<sequence>RPDHLSIKEKTDIFSLGGKVEEGMGIDSSCHDVSGTQISFTRAQPWWFLKFHQF</sequence>
<proteinExistence type="predicted"/>
<dbReference type="AlphaFoldDB" id="A0A382HKX3"/>
<organism evidence="1">
    <name type="scientific">marine metagenome</name>
    <dbReference type="NCBI Taxonomy" id="408172"/>
    <lineage>
        <taxon>unclassified sequences</taxon>
        <taxon>metagenomes</taxon>
        <taxon>ecological metagenomes</taxon>
    </lineage>
</organism>
<gene>
    <name evidence="1" type="ORF">METZ01_LOCUS240802</name>
</gene>
<accession>A0A382HKX3</accession>
<reference evidence="1" key="1">
    <citation type="submission" date="2018-05" db="EMBL/GenBank/DDBJ databases">
        <authorList>
            <person name="Lanie J.A."/>
            <person name="Ng W.-L."/>
            <person name="Kazmierczak K.M."/>
            <person name="Andrzejewski T.M."/>
            <person name="Davidsen T.M."/>
            <person name="Wayne K.J."/>
            <person name="Tettelin H."/>
            <person name="Glass J.I."/>
            <person name="Rusch D."/>
            <person name="Podicherti R."/>
            <person name="Tsui H.-C.T."/>
            <person name="Winkler M.E."/>
        </authorList>
    </citation>
    <scope>NUCLEOTIDE SEQUENCE</scope>
</reference>
<name>A0A382HKX3_9ZZZZ</name>
<evidence type="ECO:0000313" key="1">
    <source>
        <dbReference type="EMBL" id="SVB87948.1"/>
    </source>
</evidence>
<protein>
    <submittedName>
        <fullName evidence="1">Uncharacterized protein</fullName>
    </submittedName>
</protein>
<feature type="non-terminal residue" evidence="1">
    <location>
        <position position="1"/>
    </location>
</feature>